<proteinExistence type="predicted"/>
<keyword evidence="2" id="KW-1185">Reference proteome</keyword>
<organism evidence="1 2">
    <name type="scientific">Puccinia sorghi</name>
    <dbReference type="NCBI Taxonomy" id="27349"/>
    <lineage>
        <taxon>Eukaryota</taxon>
        <taxon>Fungi</taxon>
        <taxon>Dikarya</taxon>
        <taxon>Basidiomycota</taxon>
        <taxon>Pucciniomycotina</taxon>
        <taxon>Pucciniomycetes</taxon>
        <taxon>Pucciniales</taxon>
        <taxon>Pucciniaceae</taxon>
        <taxon>Puccinia</taxon>
    </lineage>
</organism>
<sequence>MAKKMHQKLYNLEGSNFSWDYDTIHIKCFCHKHQLQMLA</sequence>
<evidence type="ECO:0000313" key="1">
    <source>
        <dbReference type="EMBL" id="KNZ47485.1"/>
    </source>
</evidence>
<dbReference type="AlphaFoldDB" id="A0A0L6UI59"/>
<protein>
    <submittedName>
        <fullName evidence="1">Uncharacterized protein</fullName>
    </submittedName>
</protein>
<dbReference type="VEuPathDB" id="FungiDB:VP01_636g9"/>
<comment type="caution">
    <text evidence="1">The sequence shown here is derived from an EMBL/GenBank/DDBJ whole genome shotgun (WGS) entry which is preliminary data.</text>
</comment>
<reference evidence="1 2" key="1">
    <citation type="submission" date="2015-08" db="EMBL/GenBank/DDBJ databases">
        <title>Next Generation Sequencing and Analysis of the Genome of Puccinia sorghi L Schw, the Causal Agent of Maize Common Rust.</title>
        <authorList>
            <person name="Rochi L."/>
            <person name="Burguener G."/>
            <person name="Darino M."/>
            <person name="Turjanski A."/>
            <person name="Kreff E."/>
            <person name="Dieguez M.J."/>
            <person name="Sacco F."/>
        </authorList>
    </citation>
    <scope>NUCLEOTIDE SEQUENCE [LARGE SCALE GENOMIC DNA]</scope>
    <source>
        <strain evidence="1 2">RO10H11247</strain>
    </source>
</reference>
<dbReference type="Proteomes" id="UP000037035">
    <property type="component" value="Unassembled WGS sequence"/>
</dbReference>
<evidence type="ECO:0000313" key="2">
    <source>
        <dbReference type="Proteomes" id="UP000037035"/>
    </source>
</evidence>
<dbReference type="OrthoDB" id="10480708at2759"/>
<gene>
    <name evidence="1" type="ORF">VP01_636g9</name>
</gene>
<accession>A0A0L6UI59</accession>
<dbReference type="EMBL" id="LAVV01011685">
    <property type="protein sequence ID" value="KNZ47485.1"/>
    <property type="molecule type" value="Genomic_DNA"/>
</dbReference>
<name>A0A0L6UI59_9BASI</name>